<organism evidence="3 4">
    <name type="scientific">Saccharothrix yanglingensis</name>
    <dbReference type="NCBI Taxonomy" id="659496"/>
    <lineage>
        <taxon>Bacteria</taxon>
        <taxon>Bacillati</taxon>
        <taxon>Actinomycetota</taxon>
        <taxon>Actinomycetes</taxon>
        <taxon>Pseudonocardiales</taxon>
        <taxon>Pseudonocardiaceae</taxon>
        <taxon>Saccharothrix</taxon>
    </lineage>
</organism>
<dbReference type="Gene3D" id="3.30.470.20">
    <property type="entry name" value="ATP-grasp fold, B domain"/>
    <property type="match status" value="1"/>
</dbReference>
<dbReference type="InterPro" id="IPR056855">
    <property type="entry name" value="ATP-grasp_IQCH"/>
</dbReference>
<protein>
    <recommendedName>
        <fullName evidence="2">ATP-grasp domain-containing protein</fullName>
    </recommendedName>
</protein>
<dbReference type="Pfam" id="PF18105">
    <property type="entry name" value="PGM1_C"/>
    <property type="match status" value="1"/>
</dbReference>
<proteinExistence type="predicted"/>
<keyword evidence="1" id="KW-0547">Nucleotide-binding</keyword>
<dbReference type="InterPro" id="IPR011761">
    <property type="entry name" value="ATP-grasp"/>
</dbReference>
<dbReference type="Proteomes" id="UP001225605">
    <property type="component" value="Unassembled WGS sequence"/>
</dbReference>
<name>A0ABU0WYQ5_9PSEU</name>
<keyword evidence="4" id="KW-1185">Reference proteome</keyword>
<sequence>MTVVVVPSLTLHPDELRKIPGAVHFEQRLLFEFQLLREPNVNLVYATSERIAPEAVEYALGLVPALAGTGAADRLTLLDCDDDSPAPLTEKVLRRPELVRGIKAAVRDPARAYLVVFNSTDLERELALRLGIPMFSCDPALSALGTKSGGRTLLKEAGVPVPDGFEDLFSEGDLIRALARLKHAAPELRKAVVKLNDSFAGAGNAVFSYEGAPEAGTEDWIAEQIATRLNAPGDTWPSFRDKFEHMGGVVERFVEARALRSPSAQLELDPRGGVRVLSTHDQVLGGPSGQTFVGCAFPARDAYRLRVQELATRVGRALASAGVVGQLSVDFVVDEAAPEQVYALEINLRMGGATAPYMFMRGLVGGHYDLGTGHHLAPDGSPRHYVTSDRIQDDAFRSLSYDDLVGIAREHGVAYDHTTGTGAFYYALGALPEFGKLGMVAVGTSRDDAQRRYDTLVTALRATAAKRVPATTA</sequence>
<dbReference type="InterPro" id="IPR041356">
    <property type="entry name" value="PGM1_C"/>
</dbReference>
<accession>A0ABU0WYQ5</accession>
<dbReference type="Pfam" id="PF24923">
    <property type="entry name" value="ATP-grasp_IQCH"/>
    <property type="match status" value="2"/>
</dbReference>
<evidence type="ECO:0000313" key="4">
    <source>
        <dbReference type="Proteomes" id="UP001225605"/>
    </source>
</evidence>
<dbReference type="RefSeq" id="WP_306744583.1">
    <property type="nucleotide sequence ID" value="NZ_NSDM01000002.1"/>
</dbReference>
<dbReference type="SUPFAM" id="SSF56059">
    <property type="entry name" value="Glutathione synthetase ATP-binding domain-like"/>
    <property type="match status" value="1"/>
</dbReference>
<gene>
    <name evidence="3" type="ORF">CKY47_05665</name>
</gene>
<keyword evidence="1" id="KW-0067">ATP-binding</keyword>
<dbReference type="PROSITE" id="PS50975">
    <property type="entry name" value="ATP_GRASP"/>
    <property type="match status" value="1"/>
</dbReference>
<dbReference type="PANTHER" id="PTHR14465">
    <property type="entry name" value="IQ DOMAIN-CONTAINING PROTEIN H"/>
    <property type="match status" value="1"/>
</dbReference>
<evidence type="ECO:0000256" key="1">
    <source>
        <dbReference type="PROSITE-ProRule" id="PRU00409"/>
    </source>
</evidence>
<evidence type="ECO:0000259" key="2">
    <source>
        <dbReference type="PROSITE" id="PS50975"/>
    </source>
</evidence>
<dbReference type="PANTHER" id="PTHR14465:SF0">
    <property type="entry name" value="IQ DOMAIN-CONTAINING PROTEIN H"/>
    <property type="match status" value="1"/>
</dbReference>
<dbReference type="InterPro" id="IPR038752">
    <property type="entry name" value="IQCH"/>
</dbReference>
<dbReference type="EMBL" id="NSDM01000002">
    <property type="protein sequence ID" value="MDQ2583474.1"/>
    <property type="molecule type" value="Genomic_DNA"/>
</dbReference>
<comment type="caution">
    <text evidence="3">The sequence shown here is derived from an EMBL/GenBank/DDBJ whole genome shotgun (WGS) entry which is preliminary data.</text>
</comment>
<reference evidence="3 4" key="1">
    <citation type="submission" date="2017-06" db="EMBL/GenBank/DDBJ databases">
        <title>Cultured bacterium strain Saccharothrix yanglingensis Hhs.015.</title>
        <authorList>
            <person name="Xia Y."/>
        </authorList>
    </citation>
    <scope>NUCLEOTIDE SEQUENCE [LARGE SCALE GENOMIC DNA]</scope>
    <source>
        <strain evidence="3 4">Hhs.015</strain>
    </source>
</reference>
<feature type="domain" description="ATP-grasp" evidence="2">
    <location>
        <begin position="151"/>
        <end position="377"/>
    </location>
</feature>
<evidence type="ECO:0000313" key="3">
    <source>
        <dbReference type="EMBL" id="MDQ2583474.1"/>
    </source>
</evidence>